<accession>A0ABQ6JW44</accession>
<evidence type="ECO:0000313" key="1">
    <source>
        <dbReference type="EMBL" id="GMA91927.1"/>
    </source>
</evidence>
<proteinExistence type="predicted"/>
<keyword evidence="2" id="KW-1185">Reference proteome</keyword>
<comment type="caution">
    <text evidence="1">The sequence shown here is derived from an EMBL/GenBank/DDBJ whole genome shotgun (WGS) entry which is preliminary data.</text>
</comment>
<evidence type="ECO:0008006" key="3">
    <source>
        <dbReference type="Google" id="ProtNLM"/>
    </source>
</evidence>
<protein>
    <recommendedName>
        <fullName evidence="3">DUF222 domain-containing protein</fullName>
    </recommendedName>
</protein>
<reference evidence="2" key="1">
    <citation type="journal article" date="2019" name="Int. J. Syst. Evol. Microbiol.">
        <title>The Global Catalogue of Microorganisms (GCM) 10K type strain sequencing project: providing services to taxonomists for standard genome sequencing and annotation.</title>
        <authorList>
            <consortium name="The Broad Institute Genomics Platform"/>
            <consortium name="The Broad Institute Genome Sequencing Center for Infectious Disease"/>
            <person name="Wu L."/>
            <person name="Ma J."/>
        </authorList>
    </citation>
    <scope>NUCLEOTIDE SEQUENCE [LARGE SCALE GENOMIC DNA]</scope>
    <source>
        <strain evidence="2">NBRC 108755</strain>
    </source>
</reference>
<gene>
    <name evidence="1" type="ORF">GCM10025869_24560</name>
</gene>
<evidence type="ECO:0000313" key="2">
    <source>
        <dbReference type="Proteomes" id="UP001157069"/>
    </source>
</evidence>
<sequence>MSGPDHGGCGKLTVVAAPLEEWIAEAVLIRLDSPTMADALAGRAAADERYAATLAELDRDRAQMEELAGMWSAKSISTAEWMSAREPIERRIQTAERQLSQMTGTSTLDGLIGNGTGLRDAWEGLNLTRQAAIIAAVLDFATILPGTPGARGLDPNRIVPTWAL</sequence>
<dbReference type="EMBL" id="BSVA01000001">
    <property type="protein sequence ID" value="GMA91927.1"/>
    <property type="molecule type" value="Genomic_DNA"/>
</dbReference>
<organism evidence="1 2">
    <name type="scientific">Homoserinibacter gongjuensis</name>
    <dbReference type="NCBI Taxonomy" id="1162968"/>
    <lineage>
        <taxon>Bacteria</taxon>
        <taxon>Bacillati</taxon>
        <taxon>Actinomycetota</taxon>
        <taxon>Actinomycetes</taxon>
        <taxon>Micrococcales</taxon>
        <taxon>Microbacteriaceae</taxon>
        <taxon>Homoserinibacter</taxon>
    </lineage>
</organism>
<dbReference type="Proteomes" id="UP001157069">
    <property type="component" value="Unassembled WGS sequence"/>
</dbReference>
<name>A0ABQ6JW44_9MICO</name>